<protein>
    <submittedName>
        <fullName evidence="1">Uncharacterized protein</fullName>
    </submittedName>
</protein>
<keyword evidence="2" id="KW-1185">Reference proteome</keyword>
<organism evidence="1 2">
    <name type="scientific">Ideonella azotifigens</name>
    <dbReference type="NCBI Taxonomy" id="513160"/>
    <lineage>
        <taxon>Bacteria</taxon>
        <taxon>Pseudomonadati</taxon>
        <taxon>Pseudomonadota</taxon>
        <taxon>Betaproteobacteria</taxon>
        <taxon>Burkholderiales</taxon>
        <taxon>Sphaerotilaceae</taxon>
        <taxon>Ideonella</taxon>
    </lineage>
</organism>
<evidence type="ECO:0000313" key="1">
    <source>
        <dbReference type="EMBL" id="GAA0769751.1"/>
    </source>
</evidence>
<evidence type="ECO:0000313" key="2">
    <source>
        <dbReference type="Proteomes" id="UP001500279"/>
    </source>
</evidence>
<name>A0ABN1KL10_9BURK</name>
<gene>
    <name evidence="1" type="ORF">GCM10009107_60990</name>
</gene>
<dbReference type="EMBL" id="BAAAEW010000047">
    <property type="protein sequence ID" value="GAA0769751.1"/>
    <property type="molecule type" value="Genomic_DNA"/>
</dbReference>
<accession>A0ABN1KL10</accession>
<sequence>MPLGQLSVERLGKTKRPGHLAGVRASVWVQSDEGARLCAVLSRMRRIPQPRLLLVRTRWPIQVTACIAPDASFHRDATRTAAHAQAHGKAVGAVAVERKGGGHDEVSGAALNWVEL</sequence>
<proteinExistence type="predicted"/>
<dbReference type="Proteomes" id="UP001500279">
    <property type="component" value="Unassembled WGS sequence"/>
</dbReference>
<comment type="caution">
    <text evidence="1">The sequence shown here is derived from an EMBL/GenBank/DDBJ whole genome shotgun (WGS) entry which is preliminary data.</text>
</comment>
<reference evidence="1 2" key="1">
    <citation type="journal article" date="2019" name="Int. J. Syst. Evol. Microbiol.">
        <title>The Global Catalogue of Microorganisms (GCM) 10K type strain sequencing project: providing services to taxonomists for standard genome sequencing and annotation.</title>
        <authorList>
            <consortium name="The Broad Institute Genomics Platform"/>
            <consortium name="The Broad Institute Genome Sequencing Center for Infectious Disease"/>
            <person name="Wu L."/>
            <person name="Ma J."/>
        </authorList>
    </citation>
    <scope>NUCLEOTIDE SEQUENCE [LARGE SCALE GENOMIC DNA]</scope>
    <source>
        <strain evidence="1 2">JCM 15503</strain>
    </source>
</reference>